<feature type="domain" description="PARG catalytic Macro" evidence="2">
    <location>
        <begin position="10"/>
        <end position="92"/>
    </location>
</feature>
<dbReference type="EMBL" id="JARQWQ010000017">
    <property type="protein sequence ID" value="KAK2566417.1"/>
    <property type="molecule type" value="Genomic_DNA"/>
</dbReference>
<reference evidence="3" key="1">
    <citation type="journal article" date="2023" name="G3 (Bethesda)">
        <title>Whole genome assembly and annotation of the endangered Caribbean coral Acropora cervicornis.</title>
        <authorList>
            <person name="Selwyn J.D."/>
            <person name="Vollmer S.V."/>
        </authorList>
    </citation>
    <scope>NUCLEOTIDE SEQUENCE</scope>
    <source>
        <strain evidence="3">K2</strain>
    </source>
</reference>
<dbReference type="Proteomes" id="UP001249851">
    <property type="component" value="Unassembled WGS sequence"/>
</dbReference>
<dbReference type="GO" id="GO:0009225">
    <property type="term" value="P:nucleotide-sugar metabolic process"/>
    <property type="evidence" value="ECO:0007669"/>
    <property type="project" value="TreeGrafter"/>
</dbReference>
<keyword evidence="4" id="KW-1185">Reference proteome</keyword>
<evidence type="ECO:0000313" key="3">
    <source>
        <dbReference type="EMBL" id="KAK2566417.1"/>
    </source>
</evidence>
<dbReference type="GO" id="GO:0006282">
    <property type="term" value="P:regulation of DNA repair"/>
    <property type="evidence" value="ECO:0007669"/>
    <property type="project" value="InterPro"/>
</dbReference>
<feature type="compositionally biased region" description="Basic and acidic residues" evidence="1">
    <location>
        <begin position="147"/>
        <end position="161"/>
    </location>
</feature>
<dbReference type="PANTHER" id="PTHR12837">
    <property type="entry name" value="POLY ADP-RIBOSE GLYCOHYDROLASE"/>
    <property type="match status" value="1"/>
</dbReference>
<organism evidence="3 4">
    <name type="scientific">Acropora cervicornis</name>
    <name type="common">Staghorn coral</name>
    <dbReference type="NCBI Taxonomy" id="6130"/>
    <lineage>
        <taxon>Eukaryota</taxon>
        <taxon>Metazoa</taxon>
        <taxon>Cnidaria</taxon>
        <taxon>Anthozoa</taxon>
        <taxon>Hexacorallia</taxon>
        <taxon>Scleractinia</taxon>
        <taxon>Astrocoeniina</taxon>
        <taxon>Acroporidae</taxon>
        <taxon>Acropora</taxon>
    </lineage>
</organism>
<dbReference type="GO" id="GO:1990966">
    <property type="term" value="P:ATP generation from poly-ADP-D-ribose"/>
    <property type="evidence" value="ECO:0007669"/>
    <property type="project" value="TreeGrafter"/>
</dbReference>
<dbReference type="PANTHER" id="PTHR12837:SF15">
    <property type="entry name" value="POLY(ADP-RIBOSE) GLYCOHYDROLASE"/>
    <property type="match status" value="1"/>
</dbReference>
<name>A0AAD9VA03_ACRCE</name>
<accession>A0AAD9VA03</accession>
<evidence type="ECO:0000259" key="2">
    <source>
        <dbReference type="Pfam" id="PF05028"/>
    </source>
</evidence>
<dbReference type="InterPro" id="IPR007724">
    <property type="entry name" value="Poly_GlycHdrlase"/>
</dbReference>
<evidence type="ECO:0000313" key="4">
    <source>
        <dbReference type="Proteomes" id="UP001249851"/>
    </source>
</evidence>
<dbReference type="GO" id="GO:0004649">
    <property type="term" value="F:poly(ADP-ribose) glycohydrolase activity"/>
    <property type="evidence" value="ECO:0007669"/>
    <property type="project" value="InterPro"/>
</dbReference>
<sequence>MIMRDCCFPSRDSWGRRCCSIVAIDANIFRCYIDQFEDGLLKRELDKAYCGFFSPEEPKHLSAIATGLIQMMASGACSRDLVYFTFGDAELAEDLLDIHSFITERKMKVGDVWKLMRRYGKEMRAASSVTVKLYPFIHELQDKYECDTDDESAREREECDTTLRYTPEPESESYKDNTP</sequence>
<reference evidence="3" key="2">
    <citation type="journal article" date="2023" name="Science">
        <title>Genomic signatures of disease resistance in endangered staghorn corals.</title>
        <authorList>
            <person name="Vollmer S.V."/>
            <person name="Selwyn J.D."/>
            <person name="Despard B.A."/>
            <person name="Roesel C.L."/>
        </authorList>
    </citation>
    <scope>NUCLEOTIDE SEQUENCE</scope>
    <source>
        <strain evidence="3">K2</strain>
    </source>
</reference>
<dbReference type="GO" id="GO:0005634">
    <property type="term" value="C:nucleus"/>
    <property type="evidence" value="ECO:0007669"/>
    <property type="project" value="TreeGrafter"/>
</dbReference>
<dbReference type="Pfam" id="PF05028">
    <property type="entry name" value="PARG_cat_C"/>
    <property type="match status" value="1"/>
</dbReference>
<feature type="region of interest" description="Disordered" evidence="1">
    <location>
        <begin position="147"/>
        <end position="179"/>
    </location>
</feature>
<gene>
    <name evidence="3" type="ORF">P5673_009928</name>
</gene>
<protein>
    <submittedName>
        <fullName evidence="3">Poly(ADP-ribose) glycohydrolase</fullName>
    </submittedName>
</protein>
<proteinExistence type="predicted"/>
<dbReference type="GO" id="GO:0005975">
    <property type="term" value="P:carbohydrate metabolic process"/>
    <property type="evidence" value="ECO:0007669"/>
    <property type="project" value="InterPro"/>
</dbReference>
<dbReference type="AlphaFoldDB" id="A0AAD9VA03"/>
<comment type="caution">
    <text evidence="3">The sequence shown here is derived from an EMBL/GenBank/DDBJ whole genome shotgun (WGS) entry which is preliminary data.</text>
</comment>
<dbReference type="InterPro" id="IPR046372">
    <property type="entry name" value="PARG_cat_C"/>
</dbReference>
<dbReference type="GO" id="GO:0005737">
    <property type="term" value="C:cytoplasm"/>
    <property type="evidence" value="ECO:0007669"/>
    <property type="project" value="TreeGrafter"/>
</dbReference>
<evidence type="ECO:0000256" key="1">
    <source>
        <dbReference type="SAM" id="MobiDB-lite"/>
    </source>
</evidence>